<keyword evidence="2" id="KW-1133">Transmembrane helix</keyword>
<reference evidence="3" key="1">
    <citation type="journal article" date="2020" name="Stud. Mycol.">
        <title>101 Dothideomycetes genomes: a test case for predicting lifestyles and emergence of pathogens.</title>
        <authorList>
            <person name="Haridas S."/>
            <person name="Albert R."/>
            <person name="Binder M."/>
            <person name="Bloem J."/>
            <person name="Labutti K."/>
            <person name="Salamov A."/>
            <person name="Andreopoulos B."/>
            <person name="Baker S."/>
            <person name="Barry K."/>
            <person name="Bills G."/>
            <person name="Bluhm B."/>
            <person name="Cannon C."/>
            <person name="Castanera R."/>
            <person name="Culley D."/>
            <person name="Daum C."/>
            <person name="Ezra D."/>
            <person name="Gonzalez J."/>
            <person name="Henrissat B."/>
            <person name="Kuo A."/>
            <person name="Liang C."/>
            <person name="Lipzen A."/>
            <person name="Lutzoni F."/>
            <person name="Magnuson J."/>
            <person name="Mondo S."/>
            <person name="Nolan M."/>
            <person name="Ohm R."/>
            <person name="Pangilinan J."/>
            <person name="Park H.-J."/>
            <person name="Ramirez L."/>
            <person name="Alfaro M."/>
            <person name="Sun H."/>
            <person name="Tritt A."/>
            <person name="Yoshinaga Y."/>
            <person name="Zwiers L.-H."/>
            <person name="Turgeon B."/>
            <person name="Goodwin S."/>
            <person name="Spatafora J."/>
            <person name="Crous P."/>
            <person name="Grigoriev I."/>
        </authorList>
    </citation>
    <scope>NUCLEOTIDE SEQUENCE</scope>
    <source>
        <strain evidence="3">CBS 122681</strain>
    </source>
</reference>
<dbReference type="PIRSF" id="PIRSF022909">
    <property type="entry name" value="UCP022909"/>
    <property type="match status" value="1"/>
</dbReference>
<feature type="compositionally biased region" description="Basic and acidic residues" evidence="1">
    <location>
        <begin position="78"/>
        <end position="89"/>
    </location>
</feature>
<dbReference type="GO" id="GO:0015031">
    <property type="term" value="P:protein transport"/>
    <property type="evidence" value="ECO:0007669"/>
    <property type="project" value="TreeGrafter"/>
</dbReference>
<evidence type="ECO:0000313" key="3">
    <source>
        <dbReference type="EMBL" id="KAF2658459.1"/>
    </source>
</evidence>
<dbReference type="EMBL" id="MU004315">
    <property type="protein sequence ID" value="KAF2658459.1"/>
    <property type="molecule type" value="Genomic_DNA"/>
</dbReference>
<dbReference type="AlphaFoldDB" id="A0A6A6TEP7"/>
<feature type="region of interest" description="Disordered" evidence="1">
    <location>
        <begin position="60"/>
        <end position="152"/>
    </location>
</feature>
<evidence type="ECO:0000256" key="1">
    <source>
        <dbReference type="SAM" id="MobiDB-lite"/>
    </source>
</evidence>
<dbReference type="OrthoDB" id="4227028at2759"/>
<dbReference type="Proteomes" id="UP000799324">
    <property type="component" value="Unassembled WGS sequence"/>
</dbReference>
<evidence type="ECO:0000256" key="2">
    <source>
        <dbReference type="SAM" id="Phobius"/>
    </source>
</evidence>
<evidence type="ECO:0000313" key="4">
    <source>
        <dbReference type="Proteomes" id="UP000799324"/>
    </source>
</evidence>
<sequence length="152" mass="17686">MADQQQQLSISETLSTWKNNFQRNTTNAFADMRPKDYIRLVIIVGTYCLIRPWLMKLGAHMQAKQHKKDSEETAAEIHPNELRGGKGKIEIPGLGDSDEEEDAEETQPGQWGRTARVRQRKFIRQTLEKEEKRLRDEQEDESDKEIEEFLVG</sequence>
<accession>A0A6A6TEP7</accession>
<feature type="compositionally biased region" description="Acidic residues" evidence="1">
    <location>
        <begin position="137"/>
        <end position="152"/>
    </location>
</feature>
<feature type="compositionally biased region" description="Acidic residues" evidence="1">
    <location>
        <begin position="96"/>
        <end position="105"/>
    </location>
</feature>
<dbReference type="PANTHER" id="PTHR28199">
    <property type="entry name" value="PROCESSING OF GAS1 AND ALP PROTEIN 2"/>
    <property type="match status" value="1"/>
</dbReference>
<gene>
    <name evidence="3" type="ORF">K491DRAFT_690197</name>
</gene>
<keyword evidence="4" id="KW-1185">Reference proteome</keyword>
<name>A0A6A6TEP7_9PLEO</name>
<keyword evidence="2" id="KW-0472">Membrane</keyword>
<keyword evidence="2" id="KW-0812">Transmembrane</keyword>
<proteinExistence type="predicted"/>
<dbReference type="Pfam" id="PF07543">
    <property type="entry name" value="PGA2"/>
    <property type="match status" value="1"/>
</dbReference>
<feature type="transmembrane region" description="Helical" evidence="2">
    <location>
        <begin position="37"/>
        <end position="54"/>
    </location>
</feature>
<dbReference type="InterPro" id="IPR011431">
    <property type="entry name" value="Trafficking_Pga2"/>
</dbReference>
<organism evidence="3 4">
    <name type="scientific">Lophiostoma macrostomum CBS 122681</name>
    <dbReference type="NCBI Taxonomy" id="1314788"/>
    <lineage>
        <taxon>Eukaryota</taxon>
        <taxon>Fungi</taxon>
        <taxon>Dikarya</taxon>
        <taxon>Ascomycota</taxon>
        <taxon>Pezizomycotina</taxon>
        <taxon>Dothideomycetes</taxon>
        <taxon>Pleosporomycetidae</taxon>
        <taxon>Pleosporales</taxon>
        <taxon>Lophiostomataceae</taxon>
        <taxon>Lophiostoma</taxon>
    </lineage>
</organism>
<dbReference type="PANTHER" id="PTHR28199:SF1">
    <property type="entry name" value="PROCESSING OF GAS1 AND ALP PROTEIN 2"/>
    <property type="match status" value="1"/>
</dbReference>
<protein>
    <submittedName>
        <fullName evidence="3">DUF1531-domain-containing protein</fullName>
    </submittedName>
</protein>
<feature type="compositionally biased region" description="Basic and acidic residues" evidence="1">
    <location>
        <begin position="126"/>
        <end position="136"/>
    </location>
</feature>